<reference evidence="1" key="1">
    <citation type="submission" date="2021-06" db="EMBL/GenBank/DDBJ databases">
        <title>Collection of gut derived symbiotic bacterial strains cultured from healthy donors.</title>
        <authorList>
            <person name="Lin H."/>
            <person name="Littmann E."/>
            <person name="Pamer E.G."/>
        </authorList>
    </citation>
    <scope>NUCLEOTIDE SEQUENCE</scope>
    <source>
        <strain evidence="1">MSK.21.60</strain>
    </source>
</reference>
<dbReference type="Proteomes" id="UP001196316">
    <property type="component" value="Unassembled WGS sequence"/>
</dbReference>
<organism evidence="1 2">
    <name type="scientific">Segatella copri</name>
    <dbReference type="NCBI Taxonomy" id="165179"/>
    <lineage>
        <taxon>Bacteria</taxon>
        <taxon>Pseudomonadati</taxon>
        <taxon>Bacteroidota</taxon>
        <taxon>Bacteroidia</taxon>
        <taxon>Bacteroidales</taxon>
        <taxon>Prevotellaceae</taxon>
        <taxon>Segatella</taxon>
    </lineage>
</organism>
<dbReference type="EMBL" id="JAHOEP010000024">
    <property type="protein sequence ID" value="MBV3408636.1"/>
    <property type="molecule type" value="Genomic_DNA"/>
</dbReference>
<dbReference type="AlphaFoldDB" id="A0AAW4NDM7"/>
<accession>A0AAW4NDM7</accession>
<name>A0AAW4NDM7_9BACT</name>
<protein>
    <submittedName>
        <fullName evidence="1">Uncharacterized protein</fullName>
    </submittedName>
</protein>
<gene>
    <name evidence="1" type="ORF">KSW80_09540</name>
</gene>
<sequence>MSKEQFAFQLGWSQVKNRDIQKVKKELMQKLGLSSRMAFLNRVKGVVEPKVSEAKAIEETFAKYGIKEVWGVV</sequence>
<evidence type="ECO:0000313" key="1">
    <source>
        <dbReference type="EMBL" id="MBV3408636.1"/>
    </source>
</evidence>
<proteinExistence type="predicted"/>
<comment type="caution">
    <text evidence="1">The sequence shown here is derived from an EMBL/GenBank/DDBJ whole genome shotgun (WGS) entry which is preliminary data.</text>
</comment>
<dbReference type="RefSeq" id="WP_217326688.1">
    <property type="nucleotide sequence ID" value="NZ_JAHOEK010000023.1"/>
</dbReference>
<evidence type="ECO:0000313" key="2">
    <source>
        <dbReference type="Proteomes" id="UP001196316"/>
    </source>
</evidence>